<gene>
    <name evidence="2" type="ORF">CRLFYP8_02428</name>
</gene>
<reference evidence="2" key="1">
    <citation type="submission" date="2019-11" db="EMBL/GenBank/DDBJ databases">
        <authorList>
            <person name="Feng L."/>
        </authorList>
    </citation>
    <scope>NUCLEOTIDE SEQUENCE</scope>
    <source>
        <strain evidence="2">CramosumLFYP8</strain>
    </source>
</reference>
<protein>
    <recommendedName>
        <fullName evidence="3">DUF4355 domain-containing protein</fullName>
    </recommendedName>
</protein>
<proteinExistence type="predicted"/>
<evidence type="ECO:0000313" key="2">
    <source>
        <dbReference type="EMBL" id="VYT88666.1"/>
    </source>
</evidence>
<dbReference type="RefSeq" id="WP_156635452.1">
    <property type="nucleotide sequence ID" value="NZ_CACRTL010000019.1"/>
</dbReference>
<name>A0A6N3AFS9_9FIRM</name>
<evidence type="ECO:0000256" key="1">
    <source>
        <dbReference type="SAM" id="MobiDB-lite"/>
    </source>
</evidence>
<accession>A0A6N3AFS9</accession>
<evidence type="ECO:0008006" key="3">
    <source>
        <dbReference type="Google" id="ProtNLM"/>
    </source>
</evidence>
<feature type="region of interest" description="Disordered" evidence="1">
    <location>
        <begin position="134"/>
        <end position="158"/>
    </location>
</feature>
<organism evidence="2">
    <name type="scientific">Thomasclavelia ramosa</name>
    <dbReference type="NCBI Taxonomy" id="1547"/>
    <lineage>
        <taxon>Bacteria</taxon>
        <taxon>Bacillati</taxon>
        <taxon>Bacillota</taxon>
        <taxon>Erysipelotrichia</taxon>
        <taxon>Erysipelotrichales</taxon>
        <taxon>Coprobacillaceae</taxon>
        <taxon>Thomasclavelia</taxon>
    </lineage>
</organism>
<sequence>MPKLTRKSVRSEIVKAGVSEDKANELLESIMSMYGASTADMVSKEDLEELKQEAVNEAMKNTPKDYKESQDYKDLLGRVQEYEKKDIIRTLTDKGVKSDKYAEMLLERLDKEKDIDEQLTAFKEEYADMFNVEQQEEPKPQFGAQPKGTMPSGKEAQTFGDFWSFMPKEK</sequence>
<dbReference type="EMBL" id="CACRTL010000019">
    <property type="protein sequence ID" value="VYT88666.1"/>
    <property type="molecule type" value="Genomic_DNA"/>
</dbReference>
<dbReference type="AlphaFoldDB" id="A0A6N3AFS9"/>